<organism evidence="1 2">
    <name type="scientific">Paraburkholderia phenazinium</name>
    <dbReference type="NCBI Taxonomy" id="60549"/>
    <lineage>
        <taxon>Bacteria</taxon>
        <taxon>Pseudomonadati</taxon>
        <taxon>Pseudomonadota</taxon>
        <taxon>Betaproteobacteria</taxon>
        <taxon>Burkholderiales</taxon>
        <taxon>Burkholderiaceae</taxon>
        <taxon>Paraburkholderia</taxon>
    </lineage>
</organism>
<sequence>MQQPNAHRSAGDHQNAEPQRERIVADVLSAKFDAYDVTRLMVACSEPIPLGCLLMVGVPMEERFVIVGAKGPADEQQVRDDTTAADLWTLVQIMVVLGEREERGLAMNAPVGETFSLLEISALCAFQHEVKEPGINAFHRAAKLDGARINDRYQAAMLDLPEIEKRALIAMGKAWEDLDDLDEIGRQVRLSLKHSPIAEAIAKRRATGAGGITFH</sequence>
<reference evidence="1 2" key="1">
    <citation type="submission" date="2016-10" db="EMBL/GenBank/DDBJ databases">
        <authorList>
            <person name="de Groot N.N."/>
        </authorList>
    </citation>
    <scope>NUCLEOTIDE SEQUENCE [LARGE SCALE GENOMIC DNA]</scope>
    <source>
        <strain evidence="1 2">LMG 2247</strain>
    </source>
</reference>
<dbReference type="EMBL" id="FNCJ01000006">
    <property type="protein sequence ID" value="SDG95947.1"/>
    <property type="molecule type" value="Genomic_DNA"/>
</dbReference>
<dbReference type="RefSeq" id="WP_090685471.1">
    <property type="nucleotide sequence ID" value="NZ_FNCJ01000006.1"/>
</dbReference>
<dbReference type="OrthoDB" id="9825155at2"/>
<evidence type="ECO:0000313" key="1">
    <source>
        <dbReference type="EMBL" id="SDG95947.1"/>
    </source>
</evidence>
<dbReference type="Proteomes" id="UP000199706">
    <property type="component" value="Unassembled WGS sequence"/>
</dbReference>
<protein>
    <submittedName>
        <fullName evidence="1">Uncharacterized protein</fullName>
    </submittedName>
</protein>
<gene>
    <name evidence="1" type="ORF">SAMN05216466_106190</name>
</gene>
<evidence type="ECO:0000313" key="2">
    <source>
        <dbReference type="Proteomes" id="UP000199706"/>
    </source>
</evidence>
<proteinExistence type="predicted"/>
<accession>A0A1G7YHR5</accession>
<name>A0A1G7YHR5_9BURK</name>
<dbReference type="AlphaFoldDB" id="A0A1G7YHR5"/>